<evidence type="ECO:0000313" key="9">
    <source>
        <dbReference type="Proteomes" id="UP000011841"/>
    </source>
</evidence>
<keyword evidence="5" id="KW-0804">Transcription</keyword>
<keyword evidence="1" id="KW-0597">Phosphoprotein</keyword>
<dbReference type="Gene3D" id="1.10.10.10">
    <property type="entry name" value="Winged helix-like DNA-binding domain superfamily/Winged helix DNA-binding domain"/>
    <property type="match status" value="1"/>
</dbReference>
<dbReference type="AlphaFoldDB" id="M4ZVI2"/>
<dbReference type="KEGG" id="aol:S58_43650"/>
<dbReference type="eggNOG" id="COG0745">
    <property type="taxonomic scope" value="Bacteria"/>
</dbReference>
<dbReference type="RefSeq" id="WP_015667456.1">
    <property type="nucleotide sequence ID" value="NC_020453.1"/>
</dbReference>
<dbReference type="STRING" id="1245469.S58_43650"/>
<dbReference type="Pfam" id="PF00486">
    <property type="entry name" value="Trans_reg_C"/>
    <property type="match status" value="1"/>
</dbReference>
<dbReference type="PANTHER" id="PTHR48111:SF1">
    <property type="entry name" value="TWO-COMPONENT RESPONSE REGULATOR ORR33"/>
    <property type="match status" value="1"/>
</dbReference>
<evidence type="ECO:0000259" key="7">
    <source>
        <dbReference type="PROSITE" id="PS51755"/>
    </source>
</evidence>
<dbReference type="SMART" id="SM00862">
    <property type="entry name" value="Trans_reg_C"/>
    <property type="match status" value="1"/>
</dbReference>
<keyword evidence="4 6" id="KW-0238">DNA-binding</keyword>
<feature type="domain" description="OmpR/PhoB-type" evidence="7">
    <location>
        <begin position="196"/>
        <end position="294"/>
    </location>
</feature>
<protein>
    <submittedName>
        <fullName evidence="8">Putative transcriptional regulatory protein</fullName>
    </submittedName>
</protein>
<gene>
    <name evidence="8" type="ORF">S58_43650</name>
</gene>
<evidence type="ECO:0000313" key="8">
    <source>
        <dbReference type="EMBL" id="BAM90350.1"/>
    </source>
</evidence>
<dbReference type="GO" id="GO:0006355">
    <property type="term" value="P:regulation of DNA-templated transcription"/>
    <property type="evidence" value="ECO:0007669"/>
    <property type="project" value="InterPro"/>
</dbReference>
<dbReference type="GO" id="GO:0000156">
    <property type="term" value="F:phosphorelay response regulator activity"/>
    <property type="evidence" value="ECO:0007669"/>
    <property type="project" value="TreeGrafter"/>
</dbReference>
<dbReference type="HOGENOM" id="CLU_867843_0_0_5"/>
<evidence type="ECO:0000256" key="6">
    <source>
        <dbReference type="PROSITE-ProRule" id="PRU01091"/>
    </source>
</evidence>
<dbReference type="GeneID" id="301818156"/>
<evidence type="ECO:0000256" key="4">
    <source>
        <dbReference type="ARBA" id="ARBA00023125"/>
    </source>
</evidence>
<dbReference type="PANTHER" id="PTHR48111">
    <property type="entry name" value="REGULATOR OF RPOS"/>
    <property type="match status" value="1"/>
</dbReference>
<keyword evidence="2" id="KW-0902">Two-component regulatory system</keyword>
<name>M4ZVI2_9BRAD</name>
<dbReference type="SUPFAM" id="SSF46894">
    <property type="entry name" value="C-terminal effector domain of the bipartite response regulators"/>
    <property type="match status" value="1"/>
</dbReference>
<evidence type="ECO:0000256" key="5">
    <source>
        <dbReference type="ARBA" id="ARBA00023163"/>
    </source>
</evidence>
<dbReference type="InterPro" id="IPR036388">
    <property type="entry name" value="WH-like_DNA-bd_sf"/>
</dbReference>
<keyword evidence="9" id="KW-1185">Reference proteome</keyword>
<dbReference type="GO" id="GO:0000976">
    <property type="term" value="F:transcription cis-regulatory region binding"/>
    <property type="evidence" value="ECO:0007669"/>
    <property type="project" value="TreeGrafter"/>
</dbReference>
<dbReference type="EMBL" id="AP012603">
    <property type="protein sequence ID" value="BAM90350.1"/>
    <property type="molecule type" value="Genomic_DNA"/>
</dbReference>
<evidence type="ECO:0000256" key="2">
    <source>
        <dbReference type="ARBA" id="ARBA00023012"/>
    </source>
</evidence>
<dbReference type="Proteomes" id="UP000011841">
    <property type="component" value="Chromosome"/>
</dbReference>
<dbReference type="InterPro" id="IPR039420">
    <property type="entry name" value="WalR-like"/>
</dbReference>
<reference evidence="8 9" key="1">
    <citation type="journal article" date="2013" name="Appl. Environ. Microbiol.">
        <title>Genome analysis suggests that the soil oligotrophic bacterium Agromonas oligotrophica (Bradyrhizobium oligotrophicum) is a nitrogen-fixing symbiont of Aeschynomene indica.</title>
        <authorList>
            <person name="Okubo T."/>
            <person name="Fukushima S."/>
            <person name="Itakura M."/>
            <person name="Oshima K."/>
            <person name="Longtonglang A."/>
            <person name="Teaumroong N."/>
            <person name="Mitsui H."/>
            <person name="Hattori M."/>
            <person name="Hattori R."/>
            <person name="Hattori T."/>
            <person name="Minamisawa K."/>
        </authorList>
    </citation>
    <scope>NUCLEOTIDE SEQUENCE [LARGE SCALE GENOMIC DNA]</scope>
    <source>
        <strain evidence="8 9">S58</strain>
    </source>
</reference>
<dbReference type="Gene3D" id="3.40.50.2300">
    <property type="match status" value="1"/>
</dbReference>
<dbReference type="InterPro" id="IPR001867">
    <property type="entry name" value="OmpR/PhoB-type_DNA-bd"/>
</dbReference>
<sequence length="320" mass="35173">MMHRAVLADSDEVAEESCSVANSAKNQDKGFAVATGWTTESGVDHPAAGCDQISAPASAASDAGRSMSTPTRPRILMVGDRGFTSLLKYILESNGFDCMLTDTLTDAIASATAVRPGLIALDDVSCGDRVACALEQLHRDPATQFVPTLIMASVSPHLEETCVHTDRTSYILKPFLPDIFIDRLHGILRESACSSLKVLRFADIVMESDAHRVSRGARSVRLCPVEYRILQHLLECPRKVFSREQILCSIRAHTQENAVRSIDVHISRIRKALCERGEPNYIRTVRGLGYSLDFAPDGPATYVPRPDLVNDARKQHRSDR</sequence>
<dbReference type="SUPFAM" id="SSF52172">
    <property type="entry name" value="CheY-like"/>
    <property type="match status" value="1"/>
</dbReference>
<dbReference type="GO" id="GO:0032993">
    <property type="term" value="C:protein-DNA complex"/>
    <property type="evidence" value="ECO:0007669"/>
    <property type="project" value="TreeGrafter"/>
</dbReference>
<keyword evidence="3" id="KW-0805">Transcription regulation</keyword>
<evidence type="ECO:0000256" key="3">
    <source>
        <dbReference type="ARBA" id="ARBA00023015"/>
    </source>
</evidence>
<evidence type="ECO:0000256" key="1">
    <source>
        <dbReference type="ARBA" id="ARBA00022553"/>
    </source>
</evidence>
<proteinExistence type="predicted"/>
<dbReference type="CDD" id="cd00383">
    <property type="entry name" value="trans_reg_C"/>
    <property type="match status" value="1"/>
</dbReference>
<organism evidence="8 9">
    <name type="scientific">Bradyrhizobium oligotrophicum S58</name>
    <dbReference type="NCBI Taxonomy" id="1245469"/>
    <lineage>
        <taxon>Bacteria</taxon>
        <taxon>Pseudomonadati</taxon>
        <taxon>Pseudomonadota</taxon>
        <taxon>Alphaproteobacteria</taxon>
        <taxon>Hyphomicrobiales</taxon>
        <taxon>Nitrobacteraceae</taxon>
        <taxon>Bradyrhizobium</taxon>
    </lineage>
</organism>
<dbReference type="InterPro" id="IPR011006">
    <property type="entry name" value="CheY-like_superfamily"/>
</dbReference>
<accession>M4ZVI2</accession>
<dbReference type="PROSITE" id="PS51755">
    <property type="entry name" value="OMPR_PHOB"/>
    <property type="match status" value="1"/>
</dbReference>
<dbReference type="InterPro" id="IPR016032">
    <property type="entry name" value="Sig_transdc_resp-reg_C-effctor"/>
</dbReference>
<feature type="DNA-binding region" description="OmpR/PhoB-type" evidence="6">
    <location>
        <begin position="196"/>
        <end position="294"/>
    </location>
</feature>
<dbReference type="GO" id="GO:0005829">
    <property type="term" value="C:cytosol"/>
    <property type="evidence" value="ECO:0007669"/>
    <property type="project" value="TreeGrafter"/>
</dbReference>